<gene>
    <name evidence="2" type="ORF">E2562_005981</name>
</gene>
<dbReference type="Proteomes" id="UP000479710">
    <property type="component" value="Unassembled WGS sequence"/>
</dbReference>
<feature type="region of interest" description="Disordered" evidence="1">
    <location>
        <begin position="1"/>
        <end position="130"/>
    </location>
</feature>
<evidence type="ECO:0000256" key="1">
    <source>
        <dbReference type="SAM" id="MobiDB-lite"/>
    </source>
</evidence>
<dbReference type="AlphaFoldDB" id="A0A6G1EV86"/>
<comment type="caution">
    <text evidence="2">The sequence shown here is derived from an EMBL/GenBank/DDBJ whole genome shotgun (WGS) entry which is preliminary data.</text>
</comment>
<organism evidence="2 3">
    <name type="scientific">Oryza meyeriana var. granulata</name>
    <dbReference type="NCBI Taxonomy" id="110450"/>
    <lineage>
        <taxon>Eukaryota</taxon>
        <taxon>Viridiplantae</taxon>
        <taxon>Streptophyta</taxon>
        <taxon>Embryophyta</taxon>
        <taxon>Tracheophyta</taxon>
        <taxon>Spermatophyta</taxon>
        <taxon>Magnoliopsida</taxon>
        <taxon>Liliopsida</taxon>
        <taxon>Poales</taxon>
        <taxon>Poaceae</taxon>
        <taxon>BOP clade</taxon>
        <taxon>Oryzoideae</taxon>
        <taxon>Oryzeae</taxon>
        <taxon>Oryzinae</taxon>
        <taxon>Oryza</taxon>
        <taxon>Oryza meyeriana</taxon>
    </lineage>
</organism>
<protein>
    <submittedName>
        <fullName evidence="2">Uncharacterized protein</fullName>
    </submittedName>
</protein>
<feature type="compositionally biased region" description="Basic and acidic residues" evidence="1">
    <location>
        <begin position="1"/>
        <end position="16"/>
    </location>
</feature>
<evidence type="ECO:0000313" key="3">
    <source>
        <dbReference type="Proteomes" id="UP000479710"/>
    </source>
</evidence>
<dbReference type="EMBL" id="SPHZ02000002">
    <property type="protein sequence ID" value="KAF0928531.1"/>
    <property type="molecule type" value="Genomic_DNA"/>
</dbReference>
<name>A0A6G1EV86_9ORYZ</name>
<sequence>MKPGDVPEQHEMKTDSYEAEASDLPKDSTRVRPESADQSYCRAQSDSSGAASQEPPVPEHEGTASDLCEAVYHQSNTSGSSNRGSTEVTLEGAELPHCQAQPDGSGVTSHEQGCTEGDLGEAEPGQGNTE</sequence>
<feature type="compositionally biased region" description="Low complexity" evidence="1">
    <location>
        <begin position="75"/>
        <end position="86"/>
    </location>
</feature>
<feature type="compositionally biased region" description="Polar residues" evidence="1">
    <location>
        <begin position="36"/>
        <end position="51"/>
    </location>
</feature>
<accession>A0A6G1EV86</accession>
<proteinExistence type="predicted"/>
<reference evidence="2 3" key="1">
    <citation type="submission" date="2019-11" db="EMBL/GenBank/DDBJ databases">
        <title>Whole genome sequence of Oryza granulata.</title>
        <authorList>
            <person name="Li W."/>
        </authorList>
    </citation>
    <scope>NUCLEOTIDE SEQUENCE [LARGE SCALE GENOMIC DNA]</scope>
    <source>
        <strain evidence="3">cv. Menghai</strain>
        <tissue evidence="2">Leaf</tissue>
    </source>
</reference>
<keyword evidence="3" id="KW-1185">Reference proteome</keyword>
<evidence type="ECO:0000313" key="2">
    <source>
        <dbReference type="EMBL" id="KAF0928531.1"/>
    </source>
</evidence>
<feature type="compositionally biased region" description="Basic and acidic residues" evidence="1">
    <location>
        <begin position="23"/>
        <end position="35"/>
    </location>
</feature>